<dbReference type="AlphaFoldDB" id="A7I6Z5"/>
<dbReference type="PANTHER" id="PTHR12110">
    <property type="entry name" value="HYDROXYPYRUVATE ISOMERASE"/>
    <property type="match status" value="1"/>
</dbReference>
<dbReference type="Pfam" id="PF01261">
    <property type="entry name" value="AP_endonuc_2"/>
    <property type="match status" value="1"/>
</dbReference>
<dbReference type="GeneID" id="5410934"/>
<dbReference type="STRING" id="456442.Mboo_0988"/>
<dbReference type="KEGG" id="mbn:Mboo_0988"/>
<gene>
    <name evidence="2" type="ordered locus">Mboo_0988</name>
</gene>
<evidence type="ECO:0000259" key="1">
    <source>
        <dbReference type="Pfam" id="PF01261"/>
    </source>
</evidence>
<dbReference type="RefSeq" id="WP_012106533.1">
    <property type="nucleotide sequence ID" value="NC_009712.1"/>
</dbReference>
<keyword evidence="2" id="KW-0413">Isomerase</keyword>
<organism evidence="2 3">
    <name type="scientific">Methanoregula boonei (strain DSM 21154 / JCM 14090 / 6A8)</name>
    <dbReference type="NCBI Taxonomy" id="456442"/>
    <lineage>
        <taxon>Archaea</taxon>
        <taxon>Methanobacteriati</taxon>
        <taxon>Methanobacteriota</taxon>
        <taxon>Stenosarchaea group</taxon>
        <taxon>Methanomicrobia</taxon>
        <taxon>Methanomicrobiales</taxon>
        <taxon>Methanoregulaceae</taxon>
        <taxon>Methanoregula</taxon>
    </lineage>
</organism>
<protein>
    <submittedName>
        <fullName evidence="2">Xylose isomerase domain protein TIM barrel</fullName>
    </submittedName>
</protein>
<dbReference type="Proteomes" id="UP000002408">
    <property type="component" value="Chromosome"/>
</dbReference>
<accession>A7I6Z5</accession>
<dbReference type="InterPro" id="IPR050312">
    <property type="entry name" value="IolE/XylAMocC-like"/>
</dbReference>
<dbReference type="OrthoDB" id="59344at2157"/>
<dbReference type="InterPro" id="IPR036237">
    <property type="entry name" value="Xyl_isomerase-like_sf"/>
</dbReference>
<dbReference type="HOGENOM" id="CLU_050006_7_2_2"/>
<name>A7I6Z5_METB6</name>
<dbReference type="Gene3D" id="3.20.20.150">
    <property type="entry name" value="Divalent-metal-dependent TIM barrel enzymes"/>
    <property type="match status" value="1"/>
</dbReference>
<dbReference type="SUPFAM" id="SSF51658">
    <property type="entry name" value="Xylose isomerase-like"/>
    <property type="match status" value="1"/>
</dbReference>
<dbReference type="EMBL" id="CP000780">
    <property type="protein sequence ID" value="ABS55506.1"/>
    <property type="molecule type" value="Genomic_DNA"/>
</dbReference>
<dbReference type="InterPro" id="IPR013022">
    <property type="entry name" value="Xyl_isomerase-like_TIM-brl"/>
</dbReference>
<dbReference type="GO" id="GO:0016853">
    <property type="term" value="F:isomerase activity"/>
    <property type="evidence" value="ECO:0007669"/>
    <property type="project" value="UniProtKB-KW"/>
</dbReference>
<proteinExistence type="predicted"/>
<dbReference type="PANTHER" id="PTHR12110:SF21">
    <property type="entry name" value="XYLOSE ISOMERASE-LIKE TIM BARREL DOMAIN-CONTAINING PROTEIN"/>
    <property type="match status" value="1"/>
</dbReference>
<reference evidence="3" key="1">
    <citation type="journal article" date="2015" name="Microbiology">
        <title>Genome of Methanoregula boonei 6A8 reveals adaptations to oligotrophic peatland environments.</title>
        <authorList>
            <person name="Braeuer S."/>
            <person name="Cadillo-Quiroz H."/>
            <person name="Kyrpides N."/>
            <person name="Woyke T."/>
            <person name="Goodwin L."/>
            <person name="Detter C."/>
            <person name="Podell S."/>
            <person name="Yavitt J.B."/>
            <person name="Zinder S.H."/>
        </authorList>
    </citation>
    <scope>NUCLEOTIDE SEQUENCE [LARGE SCALE GENOMIC DNA]</scope>
    <source>
        <strain evidence="3">DSM 21154 / JCM 14090 / 6A8</strain>
    </source>
</reference>
<evidence type="ECO:0000313" key="3">
    <source>
        <dbReference type="Proteomes" id="UP000002408"/>
    </source>
</evidence>
<dbReference type="eggNOG" id="arCOG01895">
    <property type="taxonomic scope" value="Archaea"/>
</dbReference>
<evidence type="ECO:0000313" key="2">
    <source>
        <dbReference type="EMBL" id="ABS55506.1"/>
    </source>
</evidence>
<feature type="domain" description="Xylose isomerase-like TIM barrel" evidence="1">
    <location>
        <begin position="46"/>
        <end position="222"/>
    </location>
</feature>
<sequence length="253" mass="28072">MKPILSYGCSTFCCMDMPLSEALAFVRTKTDRIEIISEGLHDLFRYHEACASVDARYSVHAPLSDINLASTNDRIRTAGLAVIDDLCSICDAIRAETLVVHPGYFPWENMFGISYAALMHSLDDIAVLQKKHEVRIGIENMGSWECLHFRQPDLLPELERRDIGFVLDIGHARLNHALCMFAGKSRPCHIHLHDNGGTNDDHAACGSGTIDFARLLPLLPASASRIIECMDPRAYEKSVAYLLQAEAAICRGT</sequence>
<keyword evidence="3" id="KW-1185">Reference proteome</keyword>